<feature type="compositionally biased region" description="Pro residues" evidence="1">
    <location>
        <begin position="232"/>
        <end position="242"/>
    </location>
</feature>
<feature type="transmembrane region" description="Helical" evidence="2">
    <location>
        <begin position="28"/>
        <end position="49"/>
    </location>
</feature>
<accession>A0A919V045</accession>
<keyword evidence="2" id="KW-0472">Membrane</keyword>
<reference evidence="3" key="1">
    <citation type="submission" date="2021-01" db="EMBL/GenBank/DDBJ databases">
        <title>Whole genome shotgun sequence of Sphaerisporangium rufum NBRC 109079.</title>
        <authorList>
            <person name="Komaki H."/>
            <person name="Tamura T."/>
        </authorList>
    </citation>
    <scope>NUCLEOTIDE SEQUENCE</scope>
    <source>
        <strain evidence="3">NBRC 109079</strain>
    </source>
</reference>
<feature type="region of interest" description="Disordered" evidence="1">
    <location>
        <begin position="1"/>
        <end position="25"/>
    </location>
</feature>
<organism evidence="3 4">
    <name type="scientific">Sphaerisporangium rufum</name>
    <dbReference type="NCBI Taxonomy" id="1381558"/>
    <lineage>
        <taxon>Bacteria</taxon>
        <taxon>Bacillati</taxon>
        <taxon>Actinomycetota</taxon>
        <taxon>Actinomycetes</taxon>
        <taxon>Streptosporangiales</taxon>
        <taxon>Streptosporangiaceae</taxon>
        <taxon>Sphaerisporangium</taxon>
    </lineage>
</organism>
<evidence type="ECO:0000256" key="2">
    <source>
        <dbReference type="SAM" id="Phobius"/>
    </source>
</evidence>
<gene>
    <name evidence="3" type="ORF">Sru01_19740</name>
</gene>
<proteinExistence type="predicted"/>
<evidence type="ECO:0000256" key="1">
    <source>
        <dbReference type="SAM" id="MobiDB-lite"/>
    </source>
</evidence>
<keyword evidence="4" id="KW-1185">Reference proteome</keyword>
<protein>
    <submittedName>
        <fullName evidence="3">Uncharacterized protein</fullName>
    </submittedName>
</protein>
<sequence>MVTSTNRDTPDAPRSEGRVPRRGIPRPLFVAATAVLLTSGGIGVAAASAGSPVTPPPVETPTPTASGEPTPPPTGVPTPPATDIPTPTPPTTPSPTPPPVSTARPTAHPLQFSGALHGEATAGTKDPCVFVTVLAQTGEATVVSEDSLTVRSADGFEQTYALSDATRVVAGKRGNGDVRQGDQVSLTATYQPAGLTAAYVYDLSRQPKSRGHVRWYLGHAVPPGPAAWRTPQPCPTPSPTPTESPTEQPTETPPVPTPTGTEVPTPEPTDSATPVPTETAPAPGS</sequence>
<feature type="region of interest" description="Disordered" evidence="1">
    <location>
        <begin position="45"/>
        <end position="107"/>
    </location>
</feature>
<evidence type="ECO:0000313" key="3">
    <source>
        <dbReference type="EMBL" id="GII76992.1"/>
    </source>
</evidence>
<feature type="compositionally biased region" description="Pro residues" evidence="1">
    <location>
        <begin position="69"/>
        <end position="100"/>
    </location>
</feature>
<evidence type="ECO:0000313" key="4">
    <source>
        <dbReference type="Proteomes" id="UP000655287"/>
    </source>
</evidence>
<comment type="caution">
    <text evidence="3">The sequence shown here is derived from an EMBL/GenBank/DDBJ whole genome shotgun (WGS) entry which is preliminary data.</text>
</comment>
<dbReference type="EMBL" id="BOOU01000031">
    <property type="protein sequence ID" value="GII76992.1"/>
    <property type="molecule type" value="Genomic_DNA"/>
</dbReference>
<keyword evidence="2" id="KW-0812">Transmembrane</keyword>
<name>A0A919V045_9ACTN</name>
<dbReference type="AlphaFoldDB" id="A0A919V045"/>
<feature type="compositionally biased region" description="Low complexity" evidence="1">
    <location>
        <begin position="258"/>
        <end position="285"/>
    </location>
</feature>
<feature type="compositionally biased region" description="Basic and acidic residues" evidence="1">
    <location>
        <begin position="8"/>
        <end position="19"/>
    </location>
</feature>
<keyword evidence="2" id="KW-1133">Transmembrane helix</keyword>
<dbReference type="Proteomes" id="UP000655287">
    <property type="component" value="Unassembled WGS sequence"/>
</dbReference>
<dbReference type="RefSeq" id="WP_203983684.1">
    <property type="nucleotide sequence ID" value="NZ_BOOU01000031.1"/>
</dbReference>
<feature type="region of interest" description="Disordered" evidence="1">
    <location>
        <begin position="222"/>
        <end position="285"/>
    </location>
</feature>